<evidence type="ECO:0000313" key="2">
    <source>
        <dbReference type="EMBL" id="EAU81246.2"/>
    </source>
</evidence>
<dbReference type="KEGG" id="cci:CC1G_09490"/>
<comment type="caution">
    <text evidence="2">The sequence shown here is derived from an EMBL/GenBank/DDBJ whole genome shotgun (WGS) entry which is preliminary data.</text>
</comment>
<evidence type="ECO:0000313" key="3">
    <source>
        <dbReference type="Proteomes" id="UP000001861"/>
    </source>
</evidence>
<sequence>MIQLGPATHSQESMPTTFGVSRDDNFGMTSVPGTPLTMPDTFPSLEGTPCPPFPTLVPPSPPILLDPCQFERCKIEPEYYWPSVTFVTEGHLVRLPVELFTQHSDVFAEEYGLPRPTSDHSSLDTGDPRIELDGIAWDDFKNFLKAVVPRSPFLEAKPTLTESEWISVLKLSTRWLFNDLRKIAIDELSKVRMDPVQRVCLAKAYDVYDWLVSGYEELVERHDPITEEEGQEVGMGVALRLCGIALRRLRGSGVVPATSGHRVDVVNGFVEELESIRGVQGRYLTKQERLEKEEAERAARQEEEAKRAEEEELKREVEERMAREAALEAERRKEVEEAQRKAEEEEAAKREAERVERIREERLRLQRLEEEERRVREELSTLERLDKGKRRSVDLGDWSGFGGTGTLATAGHPTVVVRSVGDENLDHNPISVVDGVGPTASNVFIQDEIPVDILACHPSTDVQPAADDRENKDELAPAFEVKKGKKTYLGSSEDGEMTDGKKKKKKRRSQRRGYTIGVLCVI</sequence>
<feature type="compositionally biased region" description="Basic residues" evidence="1">
    <location>
        <begin position="501"/>
        <end position="511"/>
    </location>
</feature>
<evidence type="ECO:0000256" key="1">
    <source>
        <dbReference type="SAM" id="MobiDB-lite"/>
    </source>
</evidence>
<dbReference type="OrthoDB" id="2593747at2759"/>
<feature type="region of interest" description="Disordered" evidence="1">
    <location>
        <begin position="486"/>
        <end position="512"/>
    </location>
</feature>
<reference evidence="2 3" key="1">
    <citation type="journal article" date="2010" name="Proc. Natl. Acad. Sci. U.S.A.">
        <title>Insights into evolution of multicellular fungi from the assembled chromosomes of the mushroom Coprinopsis cinerea (Coprinus cinereus).</title>
        <authorList>
            <person name="Stajich J.E."/>
            <person name="Wilke S.K."/>
            <person name="Ahren D."/>
            <person name="Au C.H."/>
            <person name="Birren B.W."/>
            <person name="Borodovsky M."/>
            <person name="Burns C."/>
            <person name="Canback B."/>
            <person name="Casselton L.A."/>
            <person name="Cheng C.K."/>
            <person name="Deng J."/>
            <person name="Dietrich F.S."/>
            <person name="Fargo D.C."/>
            <person name="Farman M.L."/>
            <person name="Gathman A.C."/>
            <person name="Goldberg J."/>
            <person name="Guigo R."/>
            <person name="Hoegger P.J."/>
            <person name="Hooker J.B."/>
            <person name="Huggins A."/>
            <person name="James T.Y."/>
            <person name="Kamada T."/>
            <person name="Kilaru S."/>
            <person name="Kodira C."/>
            <person name="Kues U."/>
            <person name="Kupfer D."/>
            <person name="Kwan H.S."/>
            <person name="Lomsadze A."/>
            <person name="Li W."/>
            <person name="Lilly W.W."/>
            <person name="Ma L.J."/>
            <person name="Mackey A.J."/>
            <person name="Manning G."/>
            <person name="Martin F."/>
            <person name="Muraguchi H."/>
            <person name="Natvig D.O."/>
            <person name="Palmerini H."/>
            <person name="Ramesh M.A."/>
            <person name="Rehmeyer C.J."/>
            <person name="Roe B.A."/>
            <person name="Shenoy N."/>
            <person name="Stanke M."/>
            <person name="Ter-Hovhannisyan V."/>
            <person name="Tunlid A."/>
            <person name="Velagapudi R."/>
            <person name="Vision T.J."/>
            <person name="Zeng Q."/>
            <person name="Zolan M.E."/>
            <person name="Pukkila P.J."/>
        </authorList>
    </citation>
    <scope>NUCLEOTIDE SEQUENCE [LARGE SCALE GENOMIC DNA]</scope>
    <source>
        <strain evidence="3">Okayama-7 / 130 / ATCC MYA-4618 / FGSC 9003</strain>
    </source>
</reference>
<accession>A8PDI1</accession>
<dbReference type="EMBL" id="AACS02000006">
    <property type="protein sequence ID" value="EAU81246.2"/>
    <property type="molecule type" value="Genomic_DNA"/>
</dbReference>
<organism evidence="2 3">
    <name type="scientific">Coprinopsis cinerea (strain Okayama-7 / 130 / ATCC MYA-4618 / FGSC 9003)</name>
    <name type="common">Inky cap fungus</name>
    <name type="synonym">Hormographiella aspergillata</name>
    <dbReference type="NCBI Taxonomy" id="240176"/>
    <lineage>
        <taxon>Eukaryota</taxon>
        <taxon>Fungi</taxon>
        <taxon>Dikarya</taxon>
        <taxon>Basidiomycota</taxon>
        <taxon>Agaricomycotina</taxon>
        <taxon>Agaricomycetes</taxon>
        <taxon>Agaricomycetidae</taxon>
        <taxon>Agaricales</taxon>
        <taxon>Agaricineae</taxon>
        <taxon>Psathyrellaceae</taxon>
        <taxon>Coprinopsis</taxon>
    </lineage>
</organism>
<protein>
    <recommendedName>
        <fullName evidence="4">BTB domain-containing protein</fullName>
    </recommendedName>
</protein>
<name>A8PDI1_COPC7</name>
<dbReference type="InParanoid" id="A8PDI1"/>
<dbReference type="VEuPathDB" id="FungiDB:CC1G_09490"/>
<feature type="region of interest" description="Disordered" evidence="1">
    <location>
        <begin position="290"/>
        <end position="352"/>
    </location>
</feature>
<evidence type="ECO:0008006" key="4">
    <source>
        <dbReference type="Google" id="ProtNLM"/>
    </source>
</evidence>
<dbReference type="GeneID" id="6017256"/>
<feature type="region of interest" description="Disordered" evidence="1">
    <location>
        <begin position="1"/>
        <end position="23"/>
    </location>
</feature>
<dbReference type="AlphaFoldDB" id="A8PDI1"/>
<dbReference type="STRING" id="240176.A8PDI1"/>
<feature type="compositionally biased region" description="Polar residues" evidence="1">
    <location>
        <begin position="8"/>
        <end position="19"/>
    </location>
</feature>
<dbReference type="Proteomes" id="UP000001861">
    <property type="component" value="Unassembled WGS sequence"/>
</dbReference>
<keyword evidence="3" id="KW-1185">Reference proteome</keyword>
<proteinExistence type="predicted"/>
<dbReference type="HOGENOM" id="CLU_521764_0_0_1"/>
<gene>
    <name evidence="2" type="ORF">CC1G_09490</name>
</gene>
<dbReference type="RefSeq" id="XP_001840606.2">
    <property type="nucleotide sequence ID" value="XM_001840554.2"/>
</dbReference>
<dbReference type="eggNOG" id="ENOG502TDQR">
    <property type="taxonomic scope" value="Eukaryota"/>
</dbReference>